<dbReference type="GO" id="GO:0004029">
    <property type="term" value="F:aldehyde dehydrogenase (NAD+) activity"/>
    <property type="evidence" value="ECO:0007669"/>
    <property type="project" value="UniProtKB-EC"/>
</dbReference>
<dbReference type="InterPro" id="IPR016162">
    <property type="entry name" value="Ald_DH_N"/>
</dbReference>
<dbReference type="EMBL" id="JACHNZ010000025">
    <property type="protein sequence ID" value="MBB4632675.1"/>
    <property type="molecule type" value="Genomic_DNA"/>
</dbReference>
<dbReference type="SUPFAM" id="SSF53720">
    <property type="entry name" value="ALDH-like"/>
    <property type="match status" value="1"/>
</dbReference>
<reference evidence="6 7" key="1">
    <citation type="submission" date="2020-08" db="EMBL/GenBank/DDBJ databases">
        <title>Genomic Encyclopedia of Type Strains, Phase IV (KMG-IV): sequencing the most valuable type-strain genomes for metagenomic binning, comparative biology and taxonomic classification.</title>
        <authorList>
            <person name="Goeker M."/>
        </authorList>
    </citation>
    <scope>NUCLEOTIDE SEQUENCE [LARGE SCALE GENOMIC DNA]</scope>
    <source>
        <strain evidence="6 7">DSM 17328</strain>
    </source>
</reference>
<dbReference type="InterPro" id="IPR029510">
    <property type="entry name" value="Ald_DH_CS_GLU"/>
</dbReference>
<dbReference type="CDD" id="cd07089">
    <property type="entry name" value="ALDH_CddD-AldA-like"/>
    <property type="match status" value="1"/>
</dbReference>
<comment type="caution">
    <text evidence="6">The sequence shown here is derived from an EMBL/GenBank/DDBJ whole genome shotgun (WGS) entry which is preliminary data.</text>
</comment>
<proteinExistence type="inferred from homology"/>
<name>A0A7W7F6M3_9SPHN</name>
<evidence type="ECO:0000256" key="1">
    <source>
        <dbReference type="ARBA" id="ARBA00009986"/>
    </source>
</evidence>
<dbReference type="InterPro" id="IPR015590">
    <property type="entry name" value="Aldehyde_DH_dom"/>
</dbReference>
<evidence type="ECO:0000256" key="2">
    <source>
        <dbReference type="ARBA" id="ARBA00023002"/>
    </source>
</evidence>
<accession>A0A7W7F6M3</accession>
<feature type="domain" description="Aldehyde dehydrogenase" evidence="5">
    <location>
        <begin position="21"/>
        <end position="480"/>
    </location>
</feature>
<dbReference type="PROSITE" id="PS00687">
    <property type="entry name" value="ALDEHYDE_DEHYDR_GLU"/>
    <property type="match status" value="1"/>
</dbReference>
<dbReference type="Gene3D" id="3.40.309.10">
    <property type="entry name" value="Aldehyde Dehydrogenase, Chain A, domain 2"/>
    <property type="match status" value="1"/>
</dbReference>
<sequence length="484" mass="51406">MAFADTNLYIDGALRPARDGRVYENIAPATEAVIGRAADADTADAEDAIAAARRAFDNSDWSTNLALRLDALTRLHEELTRAAEVNRARVSAETGAPIGLTRSYQYDLPVEFIPWVVEHARSFAFERDLGEYVSMGSPTRRMVVKEAAGVVAAITPWNAPVQINLAKIVSALAAGCTVVLKAAPETPWSAALIGEAAAAAGFPAGVLNVLTSSHKAAIGESLVRDPRVDVVSFTGSTETGRRIAASAAESIKKVFLELGGKSANIILDDAEFPTALYGSLGVCFHAGQGCSIATRMLLPRSRYEEAIGILKGILESVSYGDPNNAEQFMGPVVSAAQRDRVMEYIGIGRAEGARLVTGGRVPDLPAQGYYIQPTLFADVTNEMRIAREEIFGPVLVAIPYEDDDDAVRIANDSIYGLGGAVSGSPARAMNIARRIRTGTMNVNFGNVFGPDSPFGGYKQSGNGREMGAEGFEEFLETKVIGTPA</sequence>
<keyword evidence="7" id="KW-1185">Reference proteome</keyword>
<evidence type="ECO:0000313" key="6">
    <source>
        <dbReference type="EMBL" id="MBB4632675.1"/>
    </source>
</evidence>
<dbReference type="Proteomes" id="UP000566324">
    <property type="component" value="Unassembled WGS sequence"/>
</dbReference>
<feature type="active site" evidence="3">
    <location>
        <position position="257"/>
    </location>
</feature>
<evidence type="ECO:0000256" key="4">
    <source>
        <dbReference type="RuleBase" id="RU003345"/>
    </source>
</evidence>
<gene>
    <name evidence="6" type="ORF">GGQ98_002302</name>
</gene>
<dbReference type="FunFam" id="3.40.605.10:FF:000063">
    <property type="entry name" value="Succinate-semialdehyde dehydrogenase, mitochondrial"/>
    <property type="match status" value="1"/>
</dbReference>
<organism evidence="6 7">
    <name type="scientific">Sphingosinicella soli</name>
    <dbReference type="NCBI Taxonomy" id="333708"/>
    <lineage>
        <taxon>Bacteria</taxon>
        <taxon>Pseudomonadati</taxon>
        <taxon>Pseudomonadota</taxon>
        <taxon>Alphaproteobacteria</taxon>
        <taxon>Sphingomonadales</taxon>
        <taxon>Sphingosinicellaceae</taxon>
        <taxon>Sphingosinicella</taxon>
    </lineage>
</organism>
<dbReference type="PANTHER" id="PTHR42804:SF1">
    <property type="entry name" value="ALDEHYDE DEHYDROGENASE-RELATED"/>
    <property type="match status" value="1"/>
</dbReference>
<evidence type="ECO:0000313" key="7">
    <source>
        <dbReference type="Proteomes" id="UP000566324"/>
    </source>
</evidence>
<evidence type="ECO:0000256" key="3">
    <source>
        <dbReference type="PROSITE-ProRule" id="PRU10007"/>
    </source>
</evidence>
<dbReference type="EC" id="1.2.1.3" evidence="6"/>
<dbReference type="InterPro" id="IPR016161">
    <property type="entry name" value="Ald_DH/histidinol_DH"/>
</dbReference>
<dbReference type="AlphaFoldDB" id="A0A7W7F6M3"/>
<keyword evidence="2 4" id="KW-0560">Oxidoreductase</keyword>
<dbReference type="RefSeq" id="WP_184069591.1">
    <property type="nucleotide sequence ID" value="NZ_JACHNZ010000025.1"/>
</dbReference>
<dbReference type="Pfam" id="PF00171">
    <property type="entry name" value="Aldedh"/>
    <property type="match status" value="1"/>
</dbReference>
<dbReference type="PANTHER" id="PTHR42804">
    <property type="entry name" value="ALDEHYDE DEHYDROGENASE"/>
    <property type="match status" value="1"/>
</dbReference>
<dbReference type="InterPro" id="IPR016163">
    <property type="entry name" value="Ald_DH_C"/>
</dbReference>
<evidence type="ECO:0000259" key="5">
    <source>
        <dbReference type="Pfam" id="PF00171"/>
    </source>
</evidence>
<dbReference type="Gene3D" id="3.40.605.10">
    <property type="entry name" value="Aldehyde Dehydrogenase, Chain A, domain 1"/>
    <property type="match status" value="1"/>
</dbReference>
<comment type="similarity">
    <text evidence="1 4">Belongs to the aldehyde dehydrogenase family.</text>
</comment>
<protein>
    <submittedName>
        <fullName evidence="6">Aldehyde dehydrogenase (NAD+)</fullName>
        <ecNumber evidence="6">1.2.1.3</ecNumber>
    </submittedName>
</protein>